<gene>
    <name evidence="8" type="primary">mntP</name>
    <name evidence="9" type="ORF">IAB63_00115</name>
</gene>
<reference evidence="9" key="1">
    <citation type="submission" date="2020-10" db="EMBL/GenBank/DDBJ databases">
        <authorList>
            <person name="Gilroy R."/>
        </authorList>
    </citation>
    <scope>NUCLEOTIDE SEQUENCE</scope>
    <source>
        <strain evidence="9">CHK187-14744</strain>
    </source>
</reference>
<evidence type="ECO:0000256" key="4">
    <source>
        <dbReference type="ARBA" id="ARBA00022989"/>
    </source>
</evidence>
<reference evidence="9" key="2">
    <citation type="journal article" date="2021" name="PeerJ">
        <title>Extensive microbial diversity within the chicken gut microbiome revealed by metagenomics and culture.</title>
        <authorList>
            <person name="Gilroy R."/>
            <person name="Ravi A."/>
            <person name="Getino M."/>
            <person name="Pursley I."/>
            <person name="Horton D.L."/>
            <person name="Alikhan N.F."/>
            <person name="Baker D."/>
            <person name="Gharbi K."/>
            <person name="Hall N."/>
            <person name="Watson M."/>
            <person name="Adriaenssens E.M."/>
            <person name="Foster-Nyarko E."/>
            <person name="Jarju S."/>
            <person name="Secka A."/>
            <person name="Antonio M."/>
            <person name="Oren A."/>
            <person name="Chaudhuri R.R."/>
            <person name="La Ragione R."/>
            <person name="Hildebrand F."/>
            <person name="Pallen M.J."/>
        </authorList>
    </citation>
    <scope>NUCLEOTIDE SEQUENCE</scope>
    <source>
        <strain evidence="9">CHK187-14744</strain>
    </source>
</reference>
<evidence type="ECO:0000313" key="9">
    <source>
        <dbReference type="EMBL" id="HIU01641.1"/>
    </source>
</evidence>
<comment type="function">
    <text evidence="8">Probably functions as a manganese efflux pump.</text>
</comment>
<feature type="transmembrane region" description="Helical" evidence="8">
    <location>
        <begin position="35"/>
        <end position="56"/>
    </location>
</feature>
<evidence type="ECO:0000256" key="8">
    <source>
        <dbReference type="HAMAP-Rule" id="MF_01521"/>
    </source>
</evidence>
<dbReference type="PANTHER" id="PTHR35529:SF1">
    <property type="entry name" value="MANGANESE EFFLUX PUMP MNTP-RELATED"/>
    <property type="match status" value="1"/>
</dbReference>
<keyword evidence="1 8" id="KW-0813">Transport</keyword>
<evidence type="ECO:0000256" key="1">
    <source>
        <dbReference type="ARBA" id="ARBA00022448"/>
    </source>
</evidence>
<sequence length="186" mass="20159">MSFISLFILAVGLSMDAFAVSVCKGLAMRKIRVSNAFIVGLWFGGFQMLMPVIGYFLGSYFQRYIEAVDHWIAFILLAIIGINMIRESREEEEESASASLAVKDMFPMAVATSIDALAAGISLACLQVNIWTAVSFIGITTCILSMIGVKVGSVFGTRYKSGAELAGGLILILLGFRILLEHLGLF</sequence>
<keyword evidence="3 8" id="KW-0812">Transmembrane</keyword>
<dbReference type="GO" id="GO:0005886">
    <property type="term" value="C:plasma membrane"/>
    <property type="evidence" value="ECO:0007669"/>
    <property type="project" value="UniProtKB-SubCell"/>
</dbReference>
<keyword evidence="2 8" id="KW-1003">Cell membrane</keyword>
<comment type="caution">
    <text evidence="9">The sequence shown here is derived from an EMBL/GenBank/DDBJ whole genome shotgun (WGS) entry which is preliminary data.</text>
</comment>
<comment type="similarity">
    <text evidence="8">Belongs to the MntP (TC 9.B.29) family.</text>
</comment>
<evidence type="ECO:0000256" key="7">
    <source>
        <dbReference type="ARBA" id="ARBA00023211"/>
    </source>
</evidence>
<dbReference type="Pfam" id="PF02659">
    <property type="entry name" value="Mntp"/>
    <property type="match status" value="1"/>
</dbReference>
<dbReference type="InterPro" id="IPR003810">
    <property type="entry name" value="Mntp/YtaF"/>
</dbReference>
<protein>
    <recommendedName>
        <fullName evidence="8">Putative manganese efflux pump MntP</fullName>
    </recommendedName>
</protein>
<dbReference type="EMBL" id="DVLT01000001">
    <property type="protein sequence ID" value="HIU01641.1"/>
    <property type="molecule type" value="Genomic_DNA"/>
</dbReference>
<dbReference type="Proteomes" id="UP000824164">
    <property type="component" value="Unassembled WGS sequence"/>
</dbReference>
<keyword evidence="5 8" id="KW-0406">Ion transport</keyword>
<accession>A0A9D1KUZ0</accession>
<evidence type="ECO:0000256" key="5">
    <source>
        <dbReference type="ARBA" id="ARBA00023065"/>
    </source>
</evidence>
<feature type="transmembrane region" description="Helical" evidence="8">
    <location>
        <begin position="161"/>
        <end position="180"/>
    </location>
</feature>
<comment type="subcellular location">
    <subcellularLocation>
        <location evidence="8">Cell membrane</location>
        <topology evidence="8">Multi-pass membrane protein</topology>
    </subcellularLocation>
</comment>
<feature type="transmembrane region" description="Helical" evidence="8">
    <location>
        <begin position="133"/>
        <end position="155"/>
    </location>
</feature>
<keyword evidence="7 8" id="KW-0464">Manganese</keyword>
<evidence type="ECO:0000256" key="6">
    <source>
        <dbReference type="ARBA" id="ARBA00023136"/>
    </source>
</evidence>
<proteinExistence type="inferred from homology"/>
<dbReference type="GO" id="GO:0005384">
    <property type="term" value="F:manganese ion transmembrane transporter activity"/>
    <property type="evidence" value="ECO:0007669"/>
    <property type="project" value="UniProtKB-UniRule"/>
</dbReference>
<dbReference type="PANTHER" id="PTHR35529">
    <property type="entry name" value="MANGANESE EFFLUX PUMP MNTP-RELATED"/>
    <property type="match status" value="1"/>
</dbReference>
<evidence type="ECO:0000256" key="3">
    <source>
        <dbReference type="ARBA" id="ARBA00022692"/>
    </source>
</evidence>
<name>A0A9D1KUZ0_9FIRM</name>
<keyword evidence="6 8" id="KW-0472">Membrane</keyword>
<evidence type="ECO:0000313" key="10">
    <source>
        <dbReference type="Proteomes" id="UP000824164"/>
    </source>
</evidence>
<feature type="transmembrane region" description="Helical" evidence="8">
    <location>
        <begin position="105"/>
        <end position="126"/>
    </location>
</feature>
<organism evidence="9 10">
    <name type="scientific">Candidatus Onthocola gallistercoris</name>
    <dbReference type="NCBI Taxonomy" id="2840876"/>
    <lineage>
        <taxon>Bacteria</taxon>
        <taxon>Bacillati</taxon>
        <taxon>Bacillota</taxon>
        <taxon>Bacilli</taxon>
        <taxon>Candidatus Onthocola</taxon>
    </lineage>
</organism>
<dbReference type="AlphaFoldDB" id="A0A9D1KUZ0"/>
<feature type="transmembrane region" description="Helical" evidence="8">
    <location>
        <begin position="68"/>
        <end position="85"/>
    </location>
</feature>
<evidence type="ECO:0000256" key="2">
    <source>
        <dbReference type="ARBA" id="ARBA00022475"/>
    </source>
</evidence>
<dbReference type="InterPro" id="IPR022929">
    <property type="entry name" value="Put_MntP"/>
</dbReference>
<dbReference type="HAMAP" id="MF_01521">
    <property type="entry name" value="MntP_pump"/>
    <property type="match status" value="1"/>
</dbReference>
<keyword evidence="4 8" id="KW-1133">Transmembrane helix</keyword>